<dbReference type="Proteomes" id="UP001527866">
    <property type="component" value="Unassembled WGS sequence"/>
</dbReference>
<protein>
    <submittedName>
        <fullName evidence="1">Uncharacterized protein</fullName>
    </submittedName>
</protein>
<accession>A0ABT4U298</accession>
<evidence type="ECO:0000313" key="2">
    <source>
        <dbReference type="Proteomes" id="UP001527866"/>
    </source>
</evidence>
<name>A0ABT4U298_9ACTN</name>
<proteinExistence type="predicted"/>
<evidence type="ECO:0000313" key="1">
    <source>
        <dbReference type="EMBL" id="MDA2811074.1"/>
    </source>
</evidence>
<sequence>MAAHPCRSDRPFRAAEATEVLGGVWAGQLESVGVDVLARRVTLSIVVVDGSRPAGAEVSAHQVVFHDVSSFRWFDSVEGPWLRVEAAEIYAERVAGRHRVSVWLNDDDNQLVIDAAEVTLDGVAVLPRDPAAADPAPGGAPDPLPGALTGLWGGRFESVHLDLPSKRASLSLLVEPGDDDPDADLVPHLLILQEVSDLRLLSDGGRLHGEAFIDEIRGRADGDGYRFDFVFESTGDRLGVHCASALADFEEITL</sequence>
<comment type="caution">
    <text evidence="1">The sequence shown here is derived from an EMBL/GenBank/DDBJ whole genome shotgun (WGS) entry which is preliminary data.</text>
</comment>
<keyword evidence="2" id="KW-1185">Reference proteome</keyword>
<dbReference type="EMBL" id="JAQFWQ010000023">
    <property type="protein sequence ID" value="MDA2811074.1"/>
    <property type="molecule type" value="Genomic_DNA"/>
</dbReference>
<gene>
    <name evidence="1" type="ORF">O4J56_10540</name>
</gene>
<organism evidence="1 2">
    <name type="scientific">Nocardiopsis endophytica</name>
    <dbReference type="NCBI Taxonomy" id="3018445"/>
    <lineage>
        <taxon>Bacteria</taxon>
        <taxon>Bacillati</taxon>
        <taxon>Actinomycetota</taxon>
        <taxon>Actinomycetes</taxon>
        <taxon>Streptosporangiales</taxon>
        <taxon>Nocardiopsidaceae</taxon>
        <taxon>Nocardiopsis</taxon>
    </lineage>
</organism>
<reference evidence="1 2" key="1">
    <citation type="submission" date="2023-01" db="EMBL/GenBank/DDBJ databases">
        <title>Draft genome sequence of Nocardiopsis sp. RSe5-2 isolated from halophytes.</title>
        <authorList>
            <person name="Duangmal K."/>
            <person name="Chantavorakit T."/>
        </authorList>
    </citation>
    <scope>NUCLEOTIDE SEQUENCE [LARGE SCALE GENOMIC DNA]</scope>
    <source>
        <strain evidence="1 2">RSe5-2</strain>
    </source>
</reference>
<dbReference type="RefSeq" id="WP_270685539.1">
    <property type="nucleotide sequence ID" value="NZ_JAQFWQ010000023.1"/>
</dbReference>